<name>A0A699ZG46_HAELA</name>
<sequence length="59" mass="6745">MEVQYELVLRIRLRTHMCDNVTALVEALAHVAVKVLFGVLLSRDKLDTVAMRIILIPAW</sequence>
<keyword evidence="1" id="KW-0812">Transmembrane</keyword>
<evidence type="ECO:0000256" key="1">
    <source>
        <dbReference type="SAM" id="Phobius"/>
    </source>
</evidence>
<proteinExistence type="predicted"/>
<evidence type="ECO:0000313" key="3">
    <source>
        <dbReference type="Proteomes" id="UP000485058"/>
    </source>
</evidence>
<keyword evidence="1" id="KW-1133">Transmembrane helix</keyword>
<reference evidence="2 3" key="1">
    <citation type="submission" date="2020-02" db="EMBL/GenBank/DDBJ databases">
        <title>Draft genome sequence of Haematococcus lacustris strain NIES-144.</title>
        <authorList>
            <person name="Morimoto D."/>
            <person name="Nakagawa S."/>
            <person name="Yoshida T."/>
            <person name="Sawayama S."/>
        </authorList>
    </citation>
    <scope>NUCLEOTIDE SEQUENCE [LARGE SCALE GENOMIC DNA]</scope>
    <source>
        <strain evidence="2 3">NIES-144</strain>
    </source>
</reference>
<dbReference type="Proteomes" id="UP000485058">
    <property type="component" value="Unassembled WGS sequence"/>
</dbReference>
<comment type="caution">
    <text evidence="2">The sequence shown here is derived from an EMBL/GenBank/DDBJ whole genome shotgun (WGS) entry which is preliminary data.</text>
</comment>
<accession>A0A699ZG46</accession>
<dbReference type="EMBL" id="BLLF01001292">
    <property type="protein sequence ID" value="GFH18379.1"/>
    <property type="molecule type" value="Genomic_DNA"/>
</dbReference>
<evidence type="ECO:0000313" key="2">
    <source>
        <dbReference type="EMBL" id="GFH18379.1"/>
    </source>
</evidence>
<feature type="transmembrane region" description="Helical" evidence="1">
    <location>
        <begin position="21"/>
        <end position="41"/>
    </location>
</feature>
<organism evidence="2 3">
    <name type="scientific">Haematococcus lacustris</name>
    <name type="common">Green alga</name>
    <name type="synonym">Haematococcus pluvialis</name>
    <dbReference type="NCBI Taxonomy" id="44745"/>
    <lineage>
        <taxon>Eukaryota</taxon>
        <taxon>Viridiplantae</taxon>
        <taxon>Chlorophyta</taxon>
        <taxon>core chlorophytes</taxon>
        <taxon>Chlorophyceae</taxon>
        <taxon>CS clade</taxon>
        <taxon>Chlamydomonadales</taxon>
        <taxon>Haematococcaceae</taxon>
        <taxon>Haematococcus</taxon>
    </lineage>
</organism>
<keyword evidence="3" id="KW-1185">Reference proteome</keyword>
<keyword evidence="1" id="KW-0472">Membrane</keyword>
<gene>
    <name evidence="2" type="ORF">HaLaN_15174</name>
</gene>
<dbReference type="AlphaFoldDB" id="A0A699ZG46"/>
<protein>
    <submittedName>
        <fullName evidence="2">Uncharacterized protein</fullName>
    </submittedName>
</protein>